<dbReference type="AlphaFoldDB" id="A0A5C0VLS4"/>
<keyword evidence="1" id="KW-0732">Signal</keyword>
<feature type="chain" id="PRO_5023104874" evidence="1">
    <location>
        <begin position="22"/>
        <end position="335"/>
    </location>
</feature>
<evidence type="ECO:0000256" key="1">
    <source>
        <dbReference type="SAM" id="SignalP"/>
    </source>
</evidence>
<evidence type="ECO:0000313" key="2">
    <source>
        <dbReference type="EMBL" id="QEK52120.1"/>
    </source>
</evidence>
<organism evidence="2 3">
    <name type="scientific">Pedobacter aquae</name>
    <dbReference type="NCBI Taxonomy" id="2605747"/>
    <lineage>
        <taxon>Bacteria</taxon>
        <taxon>Pseudomonadati</taxon>
        <taxon>Bacteroidota</taxon>
        <taxon>Sphingobacteriia</taxon>
        <taxon>Sphingobacteriales</taxon>
        <taxon>Sphingobacteriaceae</taxon>
        <taxon>Pedobacter</taxon>
    </lineage>
</organism>
<dbReference type="EMBL" id="CP043329">
    <property type="protein sequence ID" value="QEK52120.1"/>
    <property type="molecule type" value="Genomic_DNA"/>
</dbReference>
<feature type="signal peptide" evidence="1">
    <location>
        <begin position="1"/>
        <end position="21"/>
    </location>
</feature>
<reference evidence="2 3" key="1">
    <citation type="submission" date="2019-08" db="EMBL/GenBank/DDBJ databases">
        <title>Pedobacter sp. nov., isolated from Han river, South Korea.</title>
        <authorList>
            <person name="Lee D.-H."/>
            <person name="Kim Y.-S."/>
            <person name="Hwang E.-M."/>
            <person name="Le Tran T.C."/>
            <person name="Cha C.-J."/>
        </authorList>
    </citation>
    <scope>NUCLEOTIDE SEQUENCE [LARGE SCALE GENOMIC DNA]</scope>
    <source>
        <strain evidence="2 3">CJ43</strain>
    </source>
</reference>
<accession>A0A5C0VLS4</accession>
<dbReference type="Proteomes" id="UP000323653">
    <property type="component" value="Chromosome"/>
</dbReference>
<keyword evidence="3" id="KW-1185">Reference proteome</keyword>
<proteinExistence type="predicted"/>
<dbReference type="KEGG" id="pej:FYC62_11065"/>
<evidence type="ECO:0000313" key="3">
    <source>
        <dbReference type="Proteomes" id="UP000323653"/>
    </source>
</evidence>
<name>A0A5C0VLS4_9SPHI</name>
<sequence length="335" mass="38419">MSIKKYLIVSVLLLSSLSGFTQQLETNFNFHGFADNREYAKSGRLSQTIFGARFSPEIGVLLDSTHRLRVGVNLFHEFGSSEFIEKADPVIYYQYQKKAWDFYLGAFPRVNLLDDYPRILLNDTLNYFRPNIEGMLVKYETAKFKQNIWIDWTSKQTNENREAFLFGFSGKYQPGKFFVSHHAYMFHNAFSKMPPTDQYLQDNGAVLVQLGLDLGKPLFLDSLTISAGAMASIERTRGLTGIEIPKGFISNVYAAYKKFDIQNTFYAGQGHFLINGDKFYTSDVYDRLDIGFTPIMFKNIQGKFICSLHFVDGVIDSQQAFSLRYNLFNSKALKK</sequence>
<gene>
    <name evidence="2" type="ORF">FYC62_11065</name>
</gene>
<protein>
    <submittedName>
        <fullName evidence="2">Uncharacterized protein</fullName>
    </submittedName>
</protein>
<dbReference type="RefSeq" id="WP_149074961.1">
    <property type="nucleotide sequence ID" value="NZ_CP043329.1"/>
</dbReference>